<dbReference type="AlphaFoldDB" id="A0A1J0ABQ5"/>
<name>A0A1J0ABQ5_9CYAN</name>
<evidence type="ECO:0000313" key="4">
    <source>
        <dbReference type="Proteomes" id="UP000180235"/>
    </source>
</evidence>
<evidence type="ECO:0000259" key="2">
    <source>
        <dbReference type="Pfam" id="PF08486"/>
    </source>
</evidence>
<evidence type="ECO:0000313" key="3">
    <source>
        <dbReference type="EMBL" id="APB33362.1"/>
    </source>
</evidence>
<dbReference type="STRING" id="1188229.GlitD10_1042"/>
<keyword evidence="4" id="KW-1185">Reference proteome</keyword>
<dbReference type="NCBIfam" id="TIGR02669">
    <property type="entry name" value="SpoIID_LytB"/>
    <property type="match status" value="1"/>
</dbReference>
<dbReference type="GO" id="GO:0030288">
    <property type="term" value="C:outer membrane-bounded periplasmic space"/>
    <property type="evidence" value="ECO:0007669"/>
    <property type="project" value="TreeGrafter"/>
</dbReference>
<evidence type="ECO:0000256" key="1">
    <source>
        <dbReference type="SAM" id="Phobius"/>
    </source>
</evidence>
<dbReference type="GO" id="GO:0030435">
    <property type="term" value="P:sporulation resulting in formation of a cellular spore"/>
    <property type="evidence" value="ECO:0007669"/>
    <property type="project" value="InterPro"/>
</dbReference>
<dbReference type="Pfam" id="PF08486">
    <property type="entry name" value="SpoIID"/>
    <property type="match status" value="1"/>
</dbReference>
<gene>
    <name evidence="3" type="ORF">GlitD10_1042</name>
</gene>
<reference evidence="3 4" key="1">
    <citation type="submission" date="2016-10" db="EMBL/GenBank/DDBJ databases">
        <title>Description of Gloeomargarita lithophora gen. nov., sp. nov., a thylakoid-bearing basal-branching cyanobacterium with intracellular carbonates, and proposal for Gloeomargaritales ord. nov.</title>
        <authorList>
            <person name="Moreira D."/>
            <person name="Tavera R."/>
            <person name="Benzerara K."/>
            <person name="Skouri-Panet F."/>
            <person name="Couradeau E."/>
            <person name="Gerard E."/>
            <person name="Loussert C."/>
            <person name="Novelo E."/>
            <person name="Zivanovic Y."/>
            <person name="Lopez-Garcia P."/>
        </authorList>
    </citation>
    <scope>NUCLEOTIDE SEQUENCE [LARGE SCALE GENOMIC DNA]</scope>
    <source>
        <strain evidence="3 4">D10</strain>
    </source>
</reference>
<dbReference type="Proteomes" id="UP000180235">
    <property type="component" value="Chromosome"/>
</dbReference>
<dbReference type="InterPro" id="IPR013486">
    <property type="entry name" value="SpoIID/LytB"/>
</dbReference>
<feature type="domain" description="Sporulation stage II protein D amidase enhancer LytB N-terminal" evidence="2">
    <location>
        <begin position="127"/>
        <end position="216"/>
    </location>
</feature>
<protein>
    <submittedName>
        <fullName evidence="3">SpoIID/LytB domain protein</fullName>
    </submittedName>
</protein>
<dbReference type="PANTHER" id="PTHR30032:SF4">
    <property type="entry name" value="AMIDASE ENHANCER"/>
    <property type="match status" value="1"/>
</dbReference>
<accession>A0A1J0ABQ5</accession>
<feature type="transmembrane region" description="Helical" evidence="1">
    <location>
        <begin position="20"/>
        <end position="47"/>
    </location>
</feature>
<dbReference type="KEGG" id="glt:GlitD10_1042"/>
<dbReference type="InterPro" id="IPR013693">
    <property type="entry name" value="SpoIID/LytB_N"/>
</dbReference>
<dbReference type="PANTHER" id="PTHR30032">
    <property type="entry name" value="N-ACETYLMURAMOYL-L-ALANINE AMIDASE-RELATED"/>
    <property type="match status" value="1"/>
</dbReference>
<sequence length="275" mass="30436">MNTPSYDESSIYVVLVFMRRWAWLTSVFLSVGWVLPVQATVIMRVFLTQTGGILPLGSSTPAQVLDPQGRLVTNIPAMGRVQGQVSGGQVTLAGHKAPFLWVQPSTGGYVYVGNGWYRGRVLLLVRNGLSVINYVDLEEYLYSVVGAEMYSHWPASALQAQAVAARSYAVTKRIQPVDKYYDLGTTERHQVYKGVGSEQPTTRAAVNATRGQVLTYKGGVVLTQYAANDSIVRNVFGGRGMSQQRAYELAKQQYSYLQILSYFYPGTRLGRIHGY</sequence>
<keyword evidence="1" id="KW-0472">Membrane</keyword>
<keyword evidence="1" id="KW-0812">Transmembrane</keyword>
<dbReference type="EMBL" id="CP017675">
    <property type="protein sequence ID" value="APB33362.1"/>
    <property type="molecule type" value="Genomic_DNA"/>
</dbReference>
<proteinExistence type="predicted"/>
<dbReference type="RefSeq" id="WP_084111491.1">
    <property type="nucleotide sequence ID" value="NZ_CP017675.1"/>
</dbReference>
<dbReference type="InterPro" id="IPR051922">
    <property type="entry name" value="Bact_Sporulation_Assoc"/>
</dbReference>
<keyword evidence="1" id="KW-1133">Transmembrane helix</keyword>
<organism evidence="3 4">
    <name type="scientific">Gloeomargarita lithophora Alchichica-D10</name>
    <dbReference type="NCBI Taxonomy" id="1188229"/>
    <lineage>
        <taxon>Bacteria</taxon>
        <taxon>Bacillati</taxon>
        <taxon>Cyanobacteriota</taxon>
        <taxon>Cyanophyceae</taxon>
        <taxon>Gloeomargaritales</taxon>
        <taxon>Gloeomargaritaceae</taxon>
        <taxon>Gloeomargarita</taxon>
    </lineage>
</organism>